<dbReference type="RefSeq" id="WP_169417719.1">
    <property type="nucleotide sequence ID" value="NZ_JABBFX010000001.1"/>
</dbReference>
<proteinExistence type="predicted"/>
<evidence type="ECO:0000313" key="1">
    <source>
        <dbReference type="EMBL" id="NML43516.1"/>
    </source>
</evidence>
<evidence type="ECO:0000313" key="2">
    <source>
        <dbReference type="Proteomes" id="UP000541185"/>
    </source>
</evidence>
<organism evidence="1 2">
    <name type="scientific">Ramlibacter agri</name>
    <dbReference type="NCBI Taxonomy" id="2728837"/>
    <lineage>
        <taxon>Bacteria</taxon>
        <taxon>Pseudomonadati</taxon>
        <taxon>Pseudomonadota</taxon>
        <taxon>Betaproteobacteria</taxon>
        <taxon>Burkholderiales</taxon>
        <taxon>Comamonadaceae</taxon>
        <taxon>Ramlibacter</taxon>
    </lineage>
</organism>
<dbReference type="EMBL" id="JABBFX010000001">
    <property type="protein sequence ID" value="NML43516.1"/>
    <property type="molecule type" value="Genomic_DNA"/>
</dbReference>
<dbReference type="Proteomes" id="UP000541185">
    <property type="component" value="Unassembled WGS sequence"/>
</dbReference>
<sequence length="74" mass="7925">MTYAAAHAPLRKIIATACAEAALLGIVATPSRNDRGEPTIVLTRGAWTREIRPDELAEALAQARALLQQEVAQC</sequence>
<dbReference type="AlphaFoldDB" id="A0A848GXW4"/>
<keyword evidence="2" id="KW-1185">Reference proteome</keyword>
<comment type="caution">
    <text evidence="1">The sequence shown here is derived from an EMBL/GenBank/DDBJ whole genome shotgun (WGS) entry which is preliminary data.</text>
</comment>
<protein>
    <submittedName>
        <fullName evidence="1">Uncharacterized protein</fullName>
    </submittedName>
</protein>
<accession>A0A848GXW4</accession>
<reference evidence="1 2" key="1">
    <citation type="submission" date="2020-04" db="EMBL/GenBank/DDBJ databases">
        <title>Ramlibacter sp. G-1-2-2 isolated from soil.</title>
        <authorList>
            <person name="Dahal R.H."/>
        </authorList>
    </citation>
    <scope>NUCLEOTIDE SEQUENCE [LARGE SCALE GENOMIC DNA]</scope>
    <source>
        <strain evidence="1 2">G-1-2-2</strain>
    </source>
</reference>
<name>A0A848GXW4_9BURK</name>
<gene>
    <name evidence="1" type="ORF">HHL11_07135</name>
</gene>